<protein>
    <submittedName>
        <fullName evidence="1">Uncharacterized protein</fullName>
    </submittedName>
</protein>
<dbReference type="AlphaFoldDB" id="A0A256GT32"/>
<reference evidence="1 2" key="1">
    <citation type="submission" date="2017-07" db="EMBL/GenBank/DDBJ databases">
        <title>Draft genome of Ochrobactrum lupini type strain LUP21.</title>
        <authorList>
            <person name="Krzyzanowska D.M."/>
            <person name="Jafra S."/>
        </authorList>
    </citation>
    <scope>NUCLEOTIDE SEQUENCE [LARGE SCALE GENOMIC DNA]</scope>
    <source>
        <strain evidence="1 2">LUP21</strain>
    </source>
</reference>
<dbReference type="EMBL" id="NNRN01000044">
    <property type="protein sequence ID" value="OYR30355.1"/>
    <property type="molecule type" value="Genomic_DNA"/>
</dbReference>
<dbReference type="Proteomes" id="UP000216363">
    <property type="component" value="Unassembled WGS sequence"/>
</dbReference>
<gene>
    <name evidence="1" type="ORF">CES86_1679</name>
</gene>
<comment type="caution">
    <text evidence="1">The sequence shown here is derived from an EMBL/GenBank/DDBJ whole genome shotgun (WGS) entry which is preliminary data.</text>
</comment>
<sequence>MSLPFTRATTSSGCANAELHAVVIRRARAIRRRLLDELENKIVI</sequence>
<proteinExistence type="predicted"/>
<name>A0A256GT32_9HYPH</name>
<evidence type="ECO:0000313" key="2">
    <source>
        <dbReference type="Proteomes" id="UP000216363"/>
    </source>
</evidence>
<accession>A0A256GT32</accession>
<organism evidence="1 2">
    <name type="scientific">Brucella lupini</name>
    <dbReference type="NCBI Taxonomy" id="255457"/>
    <lineage>
        <taxon>Bacteria</taxon>
        <taxon>Pseudomonadati</taxon>
        <taxon>Pseudomonadota</taxon>
        <taxon>Alphaproteobacteria</taxon>
        <taxon>Hyphomicrobiales</taxon>
        <taxon>Brucellaceae</taxon>
        <taxon>Brucella/Ochrobactrum group</taxon>
        <taxon>Brucella</taxon>
    </lineage>
</organism>
<evidence type="ECO:0000313" key="1">
    <source>
        <dbReference type="EMBL" id="OYR30355.1"/>
    </source>
</evidence>